<organism evidence="1 2">
    <name type="scientific">Allacma fusca</name>
    <dbReference type="NCBI Taxonomy" id="39272"/>
    <lineage>
        <taxon>Eukaryota</taxon>
        <taxon>Metazoa</taxon>
        <taxon>Ecdysozoa</taxon>
        <taxon>Arthropoda</taxon>
        <taxon>Hexapoda</taxon>
        <taxon>Collembola</taxon>
        <taxon>Symphypleona</taxon>
        <taxon>Sminthuridae</taxon>
        <taxon>Allacma</taxon>
    </lineage>
</organism>
<keyword evidence="2" id="KW-1185">Reference proteome</keyword>
<dbReference type="AlphaFoldDB" id="A0A8J2JJV5"/>
<proteinExistence type="predicted"/>
<dbReference type="EMBL" id="CAJVCH010077951">
    <property type="protein sequence ID" value="CAG7721256.1"/>
    <property type="molecule type" value="Genomic_DNA"/>
</dbReference>
<reference evidence="1" key="1">
    <citation type="submission" date="2021-06" db="EMBL/GenBank/DDBJ databases">
        <authorList>
            <person name="Hodson N. C."/>
            <person name="Mongue J. A."/>
            <person name="Jaron S. K."/>
        </authorList>
    </citation>
    <scope>NUCLEOTIDE SEQUENCE</scope>
</reference>
<comment type="caution">
    <text evidence="1">The sequence shown here is derived from an EMBL/GenBank/DDBJ whole genome shotgun (WGS) entry which is preliminary data.</text>
</comment>
<evidence type="ECO:0000313" key="2">
    <source>
        <dbReference type="Proteomes" id="UP000708208"/>
    </source>
</evidence>
<protein>
    <submittedName>
        <fullName evidence="1">Uncharacterized protein</fullName>
    </submittedName>
</protein>
<sequence>MPTTNKIVVHATVQKAKQEESAITMVSKRHSCWFKVRWRIAVWVMFWKTKFNAIQGVQLHYPKTQDLRDAELRWIRFVQKEAFQKEIEALQRKTKFPNISKLKDLNAFLQDEVFK</sequence>
<evidence type="ECO:0000313" key="1">
    <source>
        <dbReference type="EMBL" id="CAG7721256.1"/>
    </source>
</evidence>
<gene>
    <name evidence="1" type="ORF">AFUS01_LOCUS10482</name>
</gene>
<accession>A0A8J2JJV5</accession>
<feature type="non-terminal residue" evidence="1">
    <location>
        <position position="115"/>
    </location>
</feature>
<dbReference type="Proteomes" id="UP000708208">
    <property type="component" value="Unassembled WGS sequence"/>
</dbReference>
<name>A0A8J2JJV5_9HEXA</name>